<reference evidence="1" key="1">
    <citation type="submission" date="2021-06" db="EMBL/GenBank/DDBJ databases">
        <authorList>
            <person name="Kallberg Y."/>
            <person name="Tangrot J."/>
            <person name="Rosling A."/>
        </authorList>
    </citation>
    <scope>NUCLEOTIDE SEQUENCE</scope>
    <source>
        <strain evidence="1">BR232B</strain>
    </source>
</reference>
<feature type="non-terminal residue" evidence="1">
    <location>
        <position position="63"/>
    </location>
</feature>
<evidence type="ECO:0000313" key="2">
    <source>
        <dbReference type="Proteomes" id="UP000789739"/>
    </source>
</evidence>
<dbReference type="AlphaFoldDB" id="A0A9N9E0P5"/>
<comment type="caution">
    <text evidence="1">The sequence shown here is derived from an EMBL/GenBank/DDBJ whole genome shotgun (WGS) entry which is preliminary data.</text>
</comment>
<keyword evidence="2" id="KW-1185">Reference proteome</keyword>
<sequence>MSIQVWKRQSWEKSYQTETLRGCCLGSIQIELVLGVGLFDLRETCNEQDVPDAHQLKVALELS</sequence>
<dbReference type="Proteomes" id="UP000789739">
    <property type="component" value="Unassembled WGS sequence"/>
</dbReference>
<organism evidence="1 2">
    <name type="scientific">Paraglomus brasilianum</name>
    <dbReference type="NCBI Taxonomy" id="144538"/>
    <lineage>
        <taxon>Eukaryota</taxon>
        <taxon>Fungi</taxon>
        <taxon>Fungi incertae sedis</taxon>
        <taxon>Mucoromycota</taxon>
        <taxon>Glomeromycotina</taxon>
        <taxon>Glomeromycetes</taxon>
        <taxon>Paraglomerales</taxon>
        <taxon>Paraglomeraceae</taxon>
        <taxon>Paraglomus</taxon>
    </lineage>
</organism>
<evidence type="ECO:0000313" key="1">
    <source>
        <dbReference type="EMBL" id="CAG8656180.1"/>
    </source>
</evidence>
<proteinExistence type="predicted"/>
<gene>
    <name evidence="1" type="ORF">PBRASI_LOCUS10529</name>
</gene>
<protein>
    <submittedName>
        <fullName evidence="1">9019_t:CDS:1</fullName>
    </submittedName>
</protein>
<name>A0A9N9E0P5_9GLOM</name>
<dbReference type="EMBL" id="CAJVPI010003241">
    <property type="protein sequence ID" value="CAG8656180.1"/>
    <property type="molecule type" value="Genomic_DNA"/>
</dbReference>
<accession>A0A9N9E0P5</accession>